<proteinExistence type="predicted"/>
<gene>
    <name evidence="2" type="ORF">ACFR9S_00280</name>
</gene>
<dbReference type="InterPro" id="IPR055935">
    <property type="entry name" value="DUF7513"/>
</dbReference>
<evidence type="ECO:0000313" key="3">
    <source>
        <dbReference type="Proteomes" id="UP001597111"/>
    </source>
</evidence>
<organism evidence="2 3">
    <name type="scientific">Halolamina salina</name>
    <dbReference type="NCBI Taxonomy" id="1220023"/>
    <lineage>
        <taxon>Archaea</taxon>
        <taxon>Methanobacteriati</taxon>
        <taxon>Methanobacteriota</taxon>
        <taxon>Stenosarchaea group</taxon>
        <taxon>Halobacteria</taxon>
        <taxon>Halobacteriales</taxon>
        <taxon>Haloferacaceae</taxon>
    </lineage>
</organism>
<comment type="caution">
    <text evidence="2">The sequence shown here is derived from an EMBL/GenBank/DDBJ whole genome shotgun (WGS) entry which is preliminary data.</text>
</comment>
<dbReference type="Proteomes" id="UP001597111">
    <property type="component" value="Unassembled WGS sequence"/>
</dbReference>
<sequence length="81" mass="8634">MSRLDAFLAGFEFRTATPTYSPGDELTAIVTGRDGDDAVIRIGDTVLRLPGAADDVTVDEEARVRVTSFDEGSATGEAELR</sequence>
<name>A0ABD6B4A3_9EURY</name>
<reference evidence="2 3" key="1">
    <citation type="journal article" date="2019" name="Int. J. Syst. Evol. Microbiol.">
        <title>The Global Catalogue of Microorganisms (GCM) 10K type strain sequencing project: providing services to taxonomists for standard genome sequencing and annotation.</title>
        <authorList>
            <consortium name="The Broad Institute Genomics Platform"/>
            <consortium name="The Broad Institute Genome Sequencing Center for Infectious Disease"/>
            <person name="Wu L."/>
            <person name="Ma J."/>
        </authorList>
    </citation>
    <scope>NUCLEOTIDE SEQUENCE [LARGE SCALE GENOMIC DNA]</scope>
    <source>
        <strain evidence="2 3">CGMCC 1.12285</strain>
    </source>
</reference>
<dbReference type="EMBL" id="JBHUDH010000002">
    <property type="protein sequence ID" value="MFD1524735.1"/>
    <property type="molecule type" value="Genomic_DNA"/>
</dbReference>
<dbReference type="AlphaFoldDB" id="A0ABD6B4A3"/>
<evidence type="ECO:0000259" key="1">
    <source>
        <dbReference type="Pfam" id="PF24353"/>
    </source>
</evidence>
<evidence type="ECO:0000313" key="2">
    <source>
        <dbReference type="EMBL" id="MFD1524735.1"/>
    </source>
</evidence>
<feature type="domain" description="DUF7513" evidence="1">
    <location>
        <begin position="1"/>
        <end position="80"/>
    </location>
</feature>
<dbReference type="Pfam" id="PF24353">
    <property type="entry name" value="DUF7513"/>
    <property type="match status" value="1"/>
</dbReference>
<protein>
    <recommendedName>
        <fullName evidence="1">DUF7513 domain-containing protein</fullName>
    </recommendedName>
</protein>
<dbReference type="RefSeq" id="WP_379731714.1">
    <property type="nucleotide sequence ID" value="NZ_JBHSWZ010000130.1"/>
</dbReference>
<keyword evidence="3" id="KW-1185">Reference proteome</keyword>
<accession>A0ABD6B4A3</accession>